<dbReference type="GO" id="GO:0005506">
    <property type="term" value="F:iron ion binding"/>
    <property type="evidence" value="ECO:0007669"/>
    <property type="project" value="InterPro"/>
</dbReference>
<evidence type="ECO:0000256" key="2">
    <source>
        <dbReference type="ARBA" id="ARBA00010617"/>
    </source>
</evidence>
<protein>
    <recommendedName>
        <fullName evidence="13">Cytochrome P450</fullName>
    </recommendedName>
</protein>
<evidence type="ECO:0000313" key="11">
    <source>
        <dbReference type="EMBL" id="KAB8293497.1"/>
    </source>
</evidence>
<feature type="binding site" description="axial binding residue" evidence="8">
    <location>
        <position position="447"/>
    </location>
    <ligand>
        <name>heme</name>
        <dbReference type="ChEBI" id="CHEBI:30413"/>
    </ligand>
    <ligandPart>
        <name>Fe</name>
        <dbReference type="ChEBI" id="CHEBI:18248"/>
    </ligandPart>
</feature>
<comment type="cofactor">
    <cofactor evidence="1 8">
        <name>heme</name>
        <dbReference type="ChEBI" id="CHEBI:30413"/>
    </cofactor>
</comment>
<evidence type="ECO:0008006" key="13">
    <source>
        <dbReference type="Google" id="ProtNLM"/>
    </source>
</evidence>
<dbReference type="GO" id="GO:0004497">
    <property type="term" value="F:monooxygenase activity"/>
    <property type="evidence" value="ECO:0007669"/>
    <property type="project" value="UniProtKB-KW"/>
</dbReference>
<keyword evidence="3 8" id="KW-0479">Metal-binding</keyword>
<keyword evidence="5 8" id="KW-0408">Iron</keyword>
<dbReference type="Pfam" id="PF00067">
    <property type="entry name" value="p450"/>
    <property type="match status" value="1"/>
</dbReference>
<dbReference type="AlphaFoldDB" id="A0A5N6JX83"/>
<evidence type="ECO:0000256" key="4">
    <source>
        <dbReference type="ARBA" id="ARBA00023002"/>
    </source>
</evidence>
<evidence type="ECO:0000256" key="8">
    <source>
        <dbReference type="PIRSR" id="PIRSR602401-1"/>
    </source>
</evidence>
<dbReference type="PROSITE" id="PS00086">
    <property type="entry name" value="CYTOCHROME_P450"/>
    <property type="match status" value="1"/>
</dbReference>
<dbReference type="PANTHER" id="PTHR24305">
    <property type="entry name" value="CYTOCHROME P450"/>
    <property type="match status" value="1"/>
</dbReference>
<keyword evidence="7 9" id="KW-0503">Monooxygenase</keyword>
<evidence type="ECO:0000256" key="7">
    <source>
        <dbReference type="ARBA" id="ARBA00023033"/>
    </source>
</evidence>
<dbReference type="InterPro" id="IPR002401">
    <property type="entry name" value="Cyt_P450_E_grp-I"/>
</dbReference>
<keyword evidence="12" id="KW-1185">Reference proteome</keyword>
<dbReference type="PRINTS" id="PR00385">
    <property type="entry name" value="P450"/>
</dbReference>
<comment type="caution">
    <text evidence="11">The sequence shown here is derived from an EMBL/GenBank/DDBJ whole genome shotgun (WGS) entry which is preliminary data.</text>
</comment>
<dbReference type="PANTHER" id="PTHR24305:SF157">
    <property type="entry name" value="N-ACETYLTRYPTOPHAN 6-HYDROXYLASE IVOC-RELATED"/>
    <property type="match status" value="1"/>
</dbReference>
<keyword evidence="6" id="KW-0843">Virulence</keyword>
<dbReference type="Proteomes" id="UP000326757">
    <property type="component" value="Unassembled WGS sequence"/>
</dbReference>
<dbReference type="CDD" id="cd11062">
    <property type="entry name" value="CYP58-like"/>
    <property type="match status" value="1"/>
</dbReference>
<name>A0A5N6JX83_MONLA</name>
<dbReference type="InterPro" id="IPR001128">
    <property type="entry name" value="Cyt_P450"/>
</dbReference>
<keyword evidence="10" id="KW-0472">Membrane</keyword>
<sequence>MDVIETLKNELWASFCILIIVWIVLLYLYRITFHPLASFPGPKLAGMTLWYEFYYDFFLRGRYVFKVKEMHEKYGPIVRVTPDELHINDPSFVPELMPAGGRRRDKCGRLMQLFGFSEAAGATVDHDLHRMRRSAMSKMFSKDSVRRLEPQMKSNMEKLFMRFREFQHTGKHIDCLPMFGAFTNDLISEYAYGFNSNWLGAANFNAPFFHMIDGFHKFGPLAVQFSWFIPMMNMIPEILRRTLNPGANKFVEFKQELLSNIDRVRAAHQEGKGGKTVFDEIFDSKISDYEKRRLRLLQEAQNISIAGTETTAWTLSALTFYLLSNPNVLIKLRAELRTALPDSSVEPTLKDMEQLPYLSAVIQEGLRLSMGTSGRKSRNAPDEVLKFNDGKSVWFIPQGTNVGMATPLVHLNSKVFHSPLIFNPERFIEDPRLKRNLMTFSHGSRQCLGIQLAYAELYLMLGSLWRKFGCQEDKGDEGWLELYKTDKTDVEMAADRFVPYPRKGSEGIRIIIRK</sequence>
<dbReference type="PRINTS" id="PR00463">
    <property type="entry name" value="EP450I"/>
</dbReference>
<dbReference type="GO" id="GO:0016705">
    <property type="term" value="F:oxidoreductase activity, acting on paired donors, with incorporation or reduction of molecular oxygen"/>
    <property type="evidence" value="ECO:0007669"/>
    <property type="project" value="InterPro"/>
</dbReference>
<evidence type="ECO:0000313" key="12">
    <source>
        <dbReference type="Proteomes" id="UP000326757"/>
    </source>
</evidence>
<reference evidence="11 12" key="1">
    <citation type="submission" date="2019-06" db="EMBL/GenBank/DDBJ databases">
        <title>Genome Sequence of the Brown Rot Fungal Pathogen Monilinia laxa.</title>
        <authorList>
            <person name="De Miccolis Angelini R.M."/>
            <person name="Landi L."/>
            <person name="Abate D."/>
            <person name="Pollastro S."/>
            <person name="Romanazzi G."/>
            <person name="Faretra F."/>
        </authorList>
    </citation>
    <scope>NUCLEOTIDE SEQUENCE [LARGE SCALE GENOMIC DNA]</scope>
    <source>
        <strain evidence="11 12">Mlax316</strain>
    </source>
</reference>
<evidence type="ECO:0000256" key="9">
    <source>
        <dbReference type="RuleBase" id="RU000461"/>
    </source>
</evidence>
<organism evidence="11 12">
    <name type="scientific">Monilinia laxa</name>
    <name type="common">Brown rot fungus</name>
    <name type="synonym">Sclerotinia laxa</name>
    <dbReference type="NCBI Taxonomy" id="61186"/>
    <lineage>
        <taxon>Eukaryota</taxon>
        <taxon>Fungi</taxon>
        <taxon>Dikarya</taxon>
        <taxon>Ascomycota</taxon>
        <taxon>Pezizomycotina</taxon>
        <taxon>Leotiomycetes</taxon>
        <taxon>Helotiales</taxon>
        <taxon>Sclerotiniaceae</taxon>
        <taxon>Monilinia</taxon>
    </lineage>
</organism>
<accession>A0A5N6JX83</accession>
<keyword evidence="10" id="KW-1133">Transmembrane helix</keyword>
<proteinExistence type="inferred from homology"/>
<comment type="similarity">
    <text evidence="2 9">Belongs to the cytochrome P450 family.</text>
</comment>
<evidence type="ECO:0000256" key="5">
    <source>
        <dbReference type="ARBA" id="ARBA00023004"/>
    </source>
</evidence>
<evidence type="ECO:0000256" key="3">
    <source>
        <dbReference type="ARBA" id="ARBA00022723"/>
    </source>
</evidence>
<dbReference type="SUPFAM" id="SSF48264">
    <property type="entry name" value="Cytochrome P450"/>
    <property type="match status" value="1"/>
</dbReference>
<feature type="transmembrane region" description="Helical" evidence="10">
    <location>
        <begin position="12"/>
        <end position="29"/>
    </location>
</feature>
<dbReference type="EMBL" id="VIGI01000012">
    <property type="protein sequence ID" value="KAB8293497.1"/>
    <property type="molecule type" value="Genomic_DNA"/>
</dbReference>
<keyword evidence="8 9" id="KW-0349">Heme</keyword>
<dbReference type="InterPro" id="IPR050121">
    <property type="entry name" value="Cytochrome_P450_monoxygenase"/>
</dbReference>
<dbReference type="InterPro" id="IPR036396">
    <property type="entry name" value="Cyt_P450_sf"/>
</dbReference>
<keyword evidence="4 9" id="KW-0560">Oxidoreductase</keyword>
<keyword evidence="10" id="KW-0812">Transmembrane</keyword>
<dbReference type="OrthoDB" id="3945418at2759"/>
<dbReference type="GO" id="GO:0020037">
    <property type="term" value="F:heme binding"/>
    <property type="evidence" value="ECO:0007669"/>
    <property type="project" value="InterPro"/>
</dbReference>
<evidence type="ECO:0000256" key="10">
    <source>
        <dbReference type="SAM" id="Phobius"/>
    </source>
</evidence>
<dbReference type="Gene3D" id="1.10.630.10">
    <property type="entry name" value="Cytochrome P450"/>
    <property type="match status" value="1"/>
</dbReference>
<evidence type="ECO:0000256" key="1">
    <source>
        <dbReference type="ARBA" id="ARBA00001971"/>
    </source>
</evidence>
<gene>
    <name evidence="11" type="ORF">EYC80_007804</name>
</gene>
<evidence type="ECO:0000256" key="6">
    <source>
        <dbReference type="ARBA" id="ARBA00023026"/>
    </source>
</evidence>
<dbReference type="InterPro" id="IPR017972">
    <property type="entry name" value="Cyt_P450_CS"/>
</dbReference>